<dbReference type="SUPFAM" id="SSF52728">
    <property type="entry name" value="PTS IIb component"/>
    <property type="match status" value="1"/>
</dbReference>
<dbReference type="Pfam" id="PF03830">
    <property type="entry name" value="PTSIIB_sorb"/>
    <property type="match status" value="1"/>
</dbReference>
<keyword evidence="10" id="KW-1185">Reference proteome</keyword>
<keyword evidence="6" id="KW-0598">Phosphotransferase system</keyword>
<comment type="subcellular location">
    <subcellularLocation>
        <location evidence="1">Cytoplasm</location>
    </subcellularLocation>
</comment>
<dbReference type="PROSITE" id="PS51101">
    <property type="entry name" value="PTS_EIIB_TYPE_4"/>
    <property type="match status" value="1"/>
</dbReference>
<dbReference type="RefSeq" id="WP_084115527.1">
    <property type="nucleotide sequence ID" value="NZ_FWXH01000005.1"/>
</dbReference>
<dbReference type="GO" id="GO:0008982">
    <property type="term" value="F:protein-N(PI)-phosphohistidine-sugar phosphotransferase activity"/>
    <property type="evidence" value="ECO:0007669"/>
    <property type="project" value="InterPro"/>
</dbReference>
<feature type="domain" description="PTS EIIB type-4" evidence="8">
    <location>
        <begin position="1"/>
        <end position="164"/>
    </location>
</feature>
<proteinExistence type="predicted"/>
<evidence type="ECO:0000256" key="4">
    <source>
        <dbReference type="ARBA" id="ARBA00022597"/>
    </source>
</evidence>
<protein>
    <submittedName>
        <fullName evidence="9">PTS system, mannose-specific IIB component</fullName>
    </submittedName>
</protein>
<name>A0A1W1XI00_9CLOT</name>
<dbReference type="STRING" id="1121291.SAMN02745134_01925"/>
<dbReference type="Gene3D" id="3.40.35.10">
    <property type="entry name" value="Phosphotransferase system, sorbose subfamily IIB component"/>
    <property type="match status" value="1"/>
</dbReference>
<evidence type="ECO:0000256" key="1">
    <source>
        <dbReference type="ARBA" id="ARBA00004496"/>
    </source>
</evidence>
<dbReference type="InterPro" id="IPR036667">
    <property type="entry name" value="PTS_IIB_sorbose-sp_sf"/>
</dbReference>
<evidence type="ECO:0000256" key="7">
    <source>
        <dbReference type="ARBA" id="ARBA00022777"/>
    </source>
</evidence>
<dbReference type="GO" id="GO:0009401">
    <property type="term" value="P:phosphoenolpyruvate-dependent sugar phosphotransferase system"/>
    <property type="evidence" value="ECO:0007669"/>
    <property type="project" value="UniProtKB-KW"/>
</dbReference>
<evidence type="ECO:0000313" key="10">
    <source>
        <dbReference type="Proteomes" id="UP000192468"/>
    </source>
</evidence>
<evidence type="ECO:0000256" key="3">
    <source>
        <dbReference type="ARBA" id="ARBA00022490"/>
    </source>
</evidence>
<dbReference type="Proteomes" id="UP000192468">
    <property type="component" value="Unassembled WGS sequence"/>
</dbReference>
<sequence>MSISFLRIDDRMIHGQTCTRWALEYPCDGIIAVNDAAANNPVLKAAYKSASGKKTFVWTYEHWKLKCSKVLESDTRYFLITKEPILMSKILVEDKFEPGIKEVIVGPCNDRPGTVKLGNNQSINQKEAEAFEAIMQAGYSVEFALVKEEAIGNWKKFRGQFGFK</sequence>
<dbReference type="GO" id="GO:0005737">
    <property type="term" value="C:cytoplasm"/>
    <property type="evidence" value="ECO:0007669"/>
    <property type="project" value="UniProtKB-SubCell"/>
</dbReference>
<keyword evidence="3" id="KW-0963">Cytoplasm</keyword>
<keyword evidence="5" id="KW-0808">Transferase</keyword>
<dbReference type="CDD" id="cd00001">
    <property type="entry name" value="PTS_IIB_man"/>
    <property type="match status" value="1"/>
</dbReference>
<evidence type="ECO:0000256" key="6">
    <source>
        <dbReference type="ARBA" id="ARBA00022683"/>
    </source>
</evidence>
<keyword evidence="4" id="KW-0762">Sugar transport</keyword>
<dbReference type="InterPro" id="IPR004720">
    <property type="entry name" value="PTS_IIB_sorbose-sp"/>
</dbReference>
<dbReference type="EMBL" id="FWXH01000005">
    <property type="protein sequence ID" value="SMC23457.1"/>
    <property type="molecule type" value="Genomic_DNA"/>
</dbReference>
<keyword evidence="2" id="KW-0813">Transport</keyword>
<keyword evidence="7" id="KW-0418">Kinase</keyword>
<gene>
    <name evidence="9" type="ORF">SAMN02745134_01925</name>
</gene>
<organism evidence="9 10">
    <name type="scientific">Clostridium acidisoli DSM 12555</name>
    <dbReference type="NCBI Taxonomy" id="1121291"/>
    <lineage>
        <taxon>Bacteria</taxon>
        <taxon>Bacillati</taxon>
        <taxon>Bacillota</taxon>
        <taxon>Clostridia</taxon>
        <taxon>Eubacteriales</taxon>
        <taxon>Clostridiaceae</taxon>
        <taxon>Clostridium</taxon>
    </lineage>
</organism>
<dbReference type="GO" id="GO:0016301">
    <property type="term" value="F:kinase activity"/>
    <property type="evidence" value="ECO:0007669"/>
    <property type="project" value="UniProtKB-KW"/>
</dbReference>
<accession>A0A1W1XI00</accession>
<evidence type="ECO:0000313" key="9">
    <source>
        <dbReference type="EMBL" id="SMC23457.1"/>
    </source>
</evidence>
<reference evidence="9 10" key="1">
    <citation type="submission" date="2017-04" db="EMBL/GenBank/DDBJ databases">
        <authorList>
            <person name="Afonso C.L."/>
            <person name="Miller P.J."/>
            <person name="Scott M.A."/>
            <person name="Spackman E."/>
            <person name="Goraichik I."/>
            <person name="Dimitrov K.M."/>
            <person name="Suarez D.L."/>
            <person name="Swayne D.E."/>
        </authorList>
    </citation>
    <scope>NUCLEOTIDE SEQUENCE [LARGE SCALE GENOMIC DNA]</scope>
    <source>
        <strain evidence="9 10">DSM 12555</strain>
    </source>
</reference>
<evidence type="ECO:0000259" key="8">
    <source>
        <dbReference type="PROSITE" id="PS51101"/>
    </source>
</evidence>
<evidence type="ECO:0000256" key="5">
    <source>
        <dbReference type="ARBA" id="ARBA00022679"/>
    </source>
</evidence>
<dbReference type="AlphaFoldDB" id="A0A1W1XI00"/>
<evidence type="ECO:0000256" key="2">
    <source>
        <dbReference type="ARBA" id="ARBA00022448"/>
    </source>
</evidence>
<dbReference type="OrthoDB" id="9788818at2"/>